<keyword evidence="3" id="KW-1185">Reference proteome</keyword>
<dbReference type="PANTHER" id="PTHR36245:SF5">
    <property type="entry name" value="GLYCINE-RICH PROTEIN DOT1-LIKE"/>
    <property type="match status" value="1"/>
</dbReference>
<dbReference type="PANTHER" id="PTHR36245">
    <property type="entry name" value="GLYCINE-RICH PROTEIN DOT1-LIKE"/>
    <property type="match status" value="1"/>
</dbReference>
<gene>
    <name evidence="2" type="ORF">CCACVL1_07034</name>
</gene>
<evidence type="ECO:0000313" key="2">
    <source>
        <dbReference type="EMBL" id="OMO91767.1"/>
    </source>
</evidence>
<feature type="transmembrane region" description="Helical" evidence="1">
    <location>
        <begin position="91"/>
        <end position="112"/>
    </location>
</feature>
<reference evidence="2 3" key="1">
    <citation type="submission" date="2013-09" db="EMBL/GenBank/DDBJ databases">
        <title>Corchorus capsularis genome sequencing.</title>
        <authorList>
            <person name="Alam M."/>
            <person name="Haque M.S."/>
            <person name="Islam M.S."/>
            <person name="Emdad E.M."/>
            <person name="Islam M.M."/>
            <person name="Ahmed B."/>
            <person name="Halim A."/>
            <person name="Hossen Q.M.M."/>
            <person name="Hossain M.Z."/>
            <person name="Ahmed R."/>
            <person name="Khan M.M."/>
            <person name="Islam R."/>
            <person name="Rashid M.M."/>
            <person name="Khan S.A."/>
            <person name="Rahman M.S."/>
            <person name="Alam M."/>
        </authorList>
    </citation>
    <scope>NUCLEOTIDE SEQUENCE [LARGE SCALE GENOMIC DNA]</scope>
    <source>
        <strain evidence="3">cv. CVL-1</strain>
        <tissue evidence="2">Whole seedling</tissue>
    </source>
</reference>
<dbReference type="Gramene" id="OMO91767">
    <property type="protein sequence ID" value="OMO91767"/>
    <property type="gene ID" value="CCACVL1_07034"/>
</dbReference>
<accession>A0A1R3JAE1</accession>
<dbReference type="EMBL" id="AWWV01008280">
    <property type="protein sequence ID" value="OMO91767.1"/>
    <property type="molecule type" value="Genomic_DNA"/>
</dbReference>
<keyword evidence="1" id="KW-0472">Membrane</keyword>
<comment type="caution">
    <text evidence="2">The sequence shown here is derived from an EMBL/GenBank/DDBJ whole genome shotgun (WGS) entry which is preliminary data.</text>
</comment>
<keyword evidence="1" id="KW-0812">Transmembrane</keyword>
<dbReference type="OrthoDB" id="1001003at2759"/>
<dbReference type="AlphaFoldDB" id="A0A1R3JAE1"/>
<proteinExistence type="predicted"/>
<dbReference type="OMA" id="NHEKQNS"/>
<organism evidence="2 3">
    <name type="scientific">Corchorus capsularis</name>
    <name type="common">Jute</name>
    <dbReference type="NCBI Taxonomy" id="210143"/>
    <lineage>
        <taxon>Eukaryota</taxon>
        <taxon>Viridiplantae</taxon>
        <taxon>Streptophyta</taxon>
        <taxon>Embryophyta</taxon>
        <taxon>Tracheophyta</taxon>
        <taxon>Spermatophyta</taxon>
        <taxon>Magnoliopsida</taxon>
        <taxon>eudicotyledons</taxon>
        <taxon>Gunneridae</taxon>
        <taxon>Pentapetalae</taxon>
        <taxon>rosids</taxon>
        <taxon>malvids</taxon>
        <taxon>Malvales</taxon>
        <taxon>Malvaceae</taxon>
        <taxon>Grewioideae</taxon>
        <taxon>Apeibeae</taxon>
        <taxon>Corchorus</taxon>
    </lineage>
</organism>
<name>A0A1R3JAE1_COCAP</name>
<evidence type="ECO:0000313" key="3">
    <source>
        <dbReference type="Proteomes" id="UP000188268"/>
    </source>
</evidence>
<keyword evidence="1" id="KW-1133">Transmembrane helix</keyword>
<dbReference type="Proteomes" id="UP000188268">
    <property type="component" value="Unassembled WGS sequence"/>
</dbReference>
<evidence type="ECO:0000256" key="1">
    <source>
        <dbReference type="SAM" id="Phobius"/>
    </source>
</evidence>
<protein>
    <submittedName>
        <fullName evidence="2">Uncharacterized protein</fullName>
    </submittedName>
</protein>
<sequence length="113" mass="11843">MPFVDHHLNQEKNVPKELTVSIRPGDNHRDQIKAVIRHGGGAHGGGGYVAGNNGGGGDGKSPNGQGAAVIPVYAAGAMNNNRYHHHGSSSGTINCIASTCFLFILFTSFMLFV</sequence>